<dbReference type="InterPro" id="IPR006674">
    <property type="entry name" value="HD_domain"/>
</dbReference>
<name>A0A086TJI4_9FUNG</name>
<reference evidence="2 3" key="1">
    <citation type="submission" date="2011-02" db="EMBL/GenBank/DDBJ databases">
        <title>The Genome Sequence of Mortierella verticillata NRRL 6337.</title>
        <authorList>
            <consortium name="The Broad Institute Genome Sequencing Platform"/>
            <person name="Russ C."/>
            <person name="Cuomo C."/>
            <person name="Burger G."/>
            <person name="Gray M.W."/>
            <person name="Holland P.W.H."/>
            <person name="King N."/>
            <person name="Lang F.B.F."/>
            <person name="Roger A.J."/>
            <person name="Ruiz-Trillo I."/>
            <person name="Young S.K."/>
            <person name="Zeng Q."/>
            <person name="Gargeya S."/>
            <person name="Alvarado L."/>
            <person name="Berlin A."/>
            <person name="Chapman S.B."/>
            <person name="Chen Z."/>
            <person name="Freedman E."/>
            <person name="Gellesch M."/>
            <person name="Goldberg J."/>
            <person name="Griggs A."/>
            <person name="Gujja S."/>
            <person name="Heilman E."/>
            <person name="Heiman D."/>
            <person name="Howarth C."/>
            <person name="Mehta T."/>
            <person name="Neiman D."/>
            <person name="Pearson M."/>
            <person name="Roberts A."/>
            <person name="Saif S."/>
            <person name="Shea T."/>
            <person name="Shenoy N."/>
            <person name="Sisk P."/>
            <person name="Stolte C."/>
            <person name="Sykes S."/>
            <person name="White J."/>
            <person name="Yandava C."/>
            <person name="Haas B."/>
            <person name="Nusbaum C."/>
            <person name="Birren B."/>
        </authorList>
    </citation>
    <scope>NUCLEOTIDE SEQUENCE [LARGE SCALE GENOMIC DNA]</scope>
    <source>
        <strain evidence="2 3">NRRL 6337</strain>
    </source>
</reference>
<evidence type="ECO:0000313" key="2">
    <source>
        <dbReference type="EMBL" id="KFH62111.1"/>
    </source>
</evidence>
<proteinExistence type="predicted"/>
<dbReference type="Gene3D" id="1.10.3210.10">
    <property type="entry name" value="Hypothetical protein af1432"/>
    <property type="match status" value="1"/>
</dbReference>
<dbReference type="InterPro" id="IPR006675">
    <property type="entry name" value="HDIG_dom"/>
</dbReference>
<evidence type="ECO:0000259" key="1">
    <source>
        <dbReference type="Pfam" id="PF01966"/>
    </source>
</evidence>
<dbReference type="InterPro" id="IPR003607">
    <property type="entry name" value="HD/PDEase_dom"/>
</dbReference>
<dbReference type="InterPro" id="IPR052567">
    <property type="entry name" value="OP_Dioxygenase"/>
</dbReference>
<dbReference type="SUPFAM" id="SSF109604">
    <property type="entry name" value="HD-domain/PDEase-like"/>
    <property type="match status" value="1"/>
</dbReference>
<dbReference type="NCBIfam" id="TIGR00277">
    <property type="entry name" value="HDIG"/>
    <property type="match status" value="1"/>
</dbReference>
<dbReference type="PANTHER" id="PTHR40202:SF1">
    <property type="entry name" value="HD DOMAIN-CONTAINING PROTEIN"/>
    <property type="match status" value="1"/>
</dbReference>
<protein>
    <recommendedName>
        <fullName evidence="1">HD domain-containing protein</fullName>
    </recommendedName>
</protein>
<dbReference type="EMBL" id="KN042433">
    <property type="protein sequence ID" value="KFH62111.1"/>
    <property type="molecule type" value="Genomic_DNA"/>
</dbReference>
<accession>A0A086TJI4</accession>
<organism evidence="2 3">
    <name type="scientific">Podila verticillata NRRL 6337</name>
    <dbReference type="NCBI Taxonomy" id="1069443"/>
    <lineage>
        <taxon>Eukaryota</taxon>
        <taxon>Fungi</taxon>
        <taxon>Fungi incertae sedis</taxon>
        <taxon>Mucoromycota</taxon>
        <taxon>Mortierellomycotina</taxon>
        <taxon>Mortierellomycetes</taxon>
        <taxon>Mortierellales</taxon>
        <taxon>Mortierellaceae</taxon>
        <taxon>Podila</taxon>
    </lineage>
</organism>
<dbReference type="OrthoDB" id="445007at2759"/>
<keyword evidence="3" id="KW-1185">Reference proteome</keyword>
<dbReference type="AlphaFoldDB" id="A0A086TJI4"/>
<dbReference type="CDD" id="cd00077">
    <property type="entry name" value="HDc"/>
    <property type="match status" value="1"/>
</dbReference>
<sequence>MTALPDLNMAKHTVASIFAVLEEGSKKEYLGEDISQLEHSLQTAQQARDAQADDETVIAALLHDIGQFCDRQAAMDIMAEASDLQDKTESTSTVKVGVKGHEYIGGQYLRKLGFSENVAQLVEAHVVAKRYLTATDRAYYDGLSSASKASLKYQGGPFSEDQVKEFERDPLFRKKVQLRLWDDKAKVVGLDLPGLASYKDTIIGHLLKEPLQQ</sequence>
<feature type="domain" description="HD" evidence="1">
    <location>
        <begin position="37"/>
        <end position="128"/>
    </location>
</feature>
<dbReference type="PANTHER" id="PTHR40202">
    <property type="match status" value="1"/>
</dbReference>
<dbReference type="Pfam" id="PF01966">
    <property type="entry name" value="HD"/>
    <property type="match status" value="1"/>
</dbReference>
<dbReference type="Proteomes" id="UP000243308">
    <property type="component" value="Unassembled WGS sequence"/>
</dbReference>
<gene>
    <name evidence="2" type="ORF">MVEG_11750</name>
</gene>
<evidence type="ECO:0000313" key="3">
    <source>
        <dbReference type="Proteomes" id="UP000243308"/>
    </source>
</evidence>